<evidence type="ECO:0000256" key="2">
    <source>
        <dbReference type="PIRSR" id="PIRSR620019-2"/>
    </source>
</evidence>
<dbReference type="Gene3D" id="3.40.50.20">
    <property type="match status" value="1"/>
</dbReference>
<dbReference type="PANTHER" id="PTHR43300">
    <property type="entry name" value="ACETYLTRANSFERASE"/>
    <property type="match status" value="1"/>
</dbReference>
<protein>
    <submittedName>
        <fullName evidence="4">Acetyltransferase</fullName>
    </submittedName>
</protein>
<keyword evidence="4" id="KW-0808">Transferase</keyword>
<evidence type="ECO:0000313" key="4">
    <source>
        <dbReference type="EMBL" id="NMV41895.1"/>
    </source>
</evidence>
<organism evidence="4 5">
    <name type="scientific">Ralstonia insidiosa</name>
    <dbReference type="NCBI Taxonomy" id="190721"/>
    <lineage>
        <taxon>Bacteria</taxon>
        <taxon>Pseudomonadati</taxon>
        <taxon>Pseudomonadota</taxon>
        <taxon>Betaproteobacteria</taxon>
        <taxon>Burkholderiales</taxon>
        <taxon>Burkholderiaceae</taxon>
        <taxon>Ralstonia</taxon>
    </lineage>
</organism>
<feature type="binding site" evidence="2">
    <location>
        <position position="145"/>
    </location>
    <ligand>
        <name>acetyl-CoA</name>
        <dbReference type="ChEBI" id="CHEBI:57288"/>
    </ligand>
</feature>
<dbReference type="InterPro" id="IPR011004">
    <property type="entry name" value="Trimer_LpxA-like_sf"/>
</dbReference>
<accession>A0A848P983</accession>
<dbReference type="PANTHER" id="PTHR43300:SF7">
    <property type="entry name" value="UDP-N-ACETYLBACILLOSAMINE N-ACETYLTRANSFERASE"/>
    <property type="match status" value="1"/>
</dbReference>
<dbReference type="EMBL" id="JABBZM010000040">
    <property type="protein sequence ID" value="NMV41895.1"/>
    <property type="molecule type" value="Genomic_DNA"/>
</dbReference>
<feature type="domain" description="PglD N-terminal" evidence="3">
    <location>
        <begin position="3"/>
        <end position="81"/>
    </location>
</feature>
<dbReference type="InterPro" id="IPR050179">
    <property type="entry name" value="Trans_hexapeptide_repeat"/>
</dbReference>
<dbReference type="SUPFAM" id="SSF51161">
    <property type="entry name" value="Trimeric LpxA-like enzymes"/>
    <property type="match status" value="1"/>
</dbReference>
<evidence type="ECO:0000256" key="1">
    <source>
        <dbReference type="ARBA" id="ARBA00007274"/>
    </source>
</evidence>
<dbReference type="RefSeq" id="WP_104655363.1">
    <property type="nucleotide sequence ID" value="NZ_JABBZM010000040.1"/>
</dbReference>
<comment type="caution">
    <text evidence="4">The sequence shown here is derived from an EMBL/GenBank/DDBJ whole genome shotgun (WGS) entry which is preliminary data.</text>
</comment>
<dbReference type="Pfam" id="PF17836">
    <property type="entry name" value="PglD_N"/>
    <property type="match status" value="1"/>
</dbReference>
<dbReference type="Proteomes" id="UP000575469">
    <property type="component" value="Unassembled WGS sequence"/>
</dbReference>
<feature type="binding site" evidence="2">
    <location>
        <position position="69"/>
    </location>
    <ligand>
        <name>substrate</name>
    </ligand>
</feature>
<evidence type="ECO:0000313" key="5">
    <source>
        <dbReference type="Proteomes" id="UP000575469"/>
    </source>
</evidence>
<name>A0A848P983_9RALS</name>
<sequence length="191" mass="19500">MKRLLIVGAGGHGRSVAEAACAAGQYAVVGFIDDVTEVRQVWAWPAVVGATSDLAKYRDLADAAIVAIGKNDLREKLCERLQAANFELATIVHPRAIVSPSAMIGVGSAIMAGAIVGTEAELGIGAIVNCGAVVDHHCQVQSFGHLGVNAAMAGGSVLGRGAWMQAGSALGYGVKVAAWAVLEPGQALRTK</sequence>
<gene>
    <name evidence="4" type="ORF">HGR00_28670</name>
</gene>
<reference evidence="4 5" key="1">
    <citation type="submission" date="2020-04" db="EMBL/GenBank/DDBJ databases">
        <title>Ralstonia insidiosa genome sequencing and assembly.</title>
        <authorList>
            <person name="Martins R.C.R."/>
            <person name="Perdigao-Neto L.V."/>
            <person name="Levin A.S.S."/>
            <person name="Costa S.F."/>
        </authorList>
    </citation>
    <scope>NUCLEOTIDE SEQUENCE [LARGE SCALE GENOMIC DNA]</scope>
    <source>
        <strain evidence="4 5">5047</strain>
    </source>
</reference>
<dbReference type="GO" id="GO:0016740">
    <property type="term" value="F:transferase activity"/>
    <property type="evidence" value="ECO:0007669"/>
    <property type="project" value="UniProtKB-KW"/>
</dbReference>
<dbReference type="InterPro" id="IPR020019">
    <property type="entry name" value="AcTrfase_PglD-like"/>
</dbReference>
<proteinExistence type="inferred from homology"/>
<evidence type="ECO:0000259" key="3">
    <source>
        <dbReference type="Pfam" id="PF17836"/>
    </source>
</evidence>
<dbReference type="InterPro" id="IPR041561">
    <property type="entry name" value="PglD_N"/>
</dbReference>
<dbReference type="CDD" id="cd03360">
    <property type="entry name" value="LbH_AT_putative"/>
    <property type="match status" value="1"/>
</dbReference>
<comment type="similarity">
    <text evidence="1">Belongs to the transferase hexapeptide repeat family.</text>
</comment>
<dbReference type="AlphaFoldDB" id="A0A848P983"/>
<dbReference type="Gene3D" id="2.160.10.10">
    <property type="entry name" value="Hexapeptide repeat proteins"/>
    <property type="match status" value="1"/>
</dbReference>